<keyword evidence="2" id="KW-0695">RNA-directed DNA polymerase</keyword>
<dbReference type="Pfam" id="PF00078">
    <property type="entry name" value="RVT_1"/>
    <property type="match status" value="1"/>
</dbReference>
<dbReference type="PROSITE" id="PS50878">
    <property type="entry name" value="RT_POL"/>
    <property type="match status" value="1"/>
</dbReference>
<evidence type="ECO:0000313" key="3">
    <source>
        <dbReference type="Proteomes" id="UP001148185"/>
    </source>
</evidence>
<dbReference type="AlphaFoldDB" id="A0A9X4HA50"/>
<evidence type="ECO:0000259" key="1">
    <source>
        <dbReference type="PROSITE" id="PS50878"/>
    </source>
</evidence>
<organism evidence="2 3">
    <name type="scientific">Pseudomonas shahriarae</name>
    <dbReference type="NCBI Taxonomy" id="2745512"/>
    <lineage>
        <taxon>Bacteria</taxon>
        <taxon>Pseudomonadati</taxon>
        <taxon>Pseudomonadota</taxon>
        <taxon>Gammaproteobacteria</taxon>
        <taxon>Pseudomonadales</taxon>
        <taxon>Pseudomonadaceae</taxon>
        <taxon>Pseudomonas</taxon>
    </lineage>
</organism>
<keyword evidence="2" id="KW-0808">Transferase</keyword>
<reference evidence="2 3" key="1">
    <citation type="submission" date="2022-05" db="EMBL/GenBank/DDBJ databases">
        <title>Novel Pseudomonas spp. Isolated from a Rainbow Trout Aquaculture Facility.</title>
        <authorList>
            <person name="Testerman T."/>
            <person name="Graf J."/>
        </authorList>
    </citation>
    <scope>NUCLEOTIDE SEQUENCE [LARGE SCALE GENOMIC DNA]</scope>
    <source>
        <strain evidence="2 3">ID1042</strain>
    </source>
</reference>
<dbReference type="SUPFAM" id="SSF56672">
    <property type="entry name" value="DNA/RNA polymerases"/>
    <property type="match status" value="1"/>
</dbReference>
<protein>
    <submittedName>
        <fullName evidence="2">Reverse transcriptase domain-containing protein</fullName>
    </submittedName>
</protein>
<dbReference type="InterPro" id="IPR043502">
    <property type="entry name" value="DNA/RNA_pol_sf"/>
</dbReference>
<name>A0A9X4HA50_9PSED</name>
<feature type="domain" description="Reverse transcriptase" evidence="1">
    <location>
        <begin position="1"/>
        <end position="99"/>
    </location>
</feature>
<comment type="caution">
    <text evidence="2">The sequence shown here is derived from an EMBL/GenBank/DDBJ whole genome shotgun (WGS) entry which is preliminary data.</text>
</comment>
<evidence type="ECO:0000313" key="2">
    <source>
        <dbReference type="EMBL" id="MDD1008341.1"/>
    </source>
</evidence>
<accession>A0A9X4HA50</accession>
<proteinExistence type="predicted"/>
<sequence length="228" mass="27177">MLANIYLHYVLDLWARQWRQRHARGDVIVVRYADDSVVGFRTQWQAQQFLVQLQERLARFVSLNASKTRLIEFGRFAARNRRKRGLGKPETFDFLGFTHCCSPNRSGGFQILRLTVKKRMRATLLAIRDELKRRRHEPVRVVGQWLNRVVSGYFNYHAVPGNLIRLGGFRLAVCRLWRQALKRRSQRNRLQWSRYGRLADLYIPRPRNAHPYPEDRFASRTQGRSRMR</sequence>
<dbReference type="InterPro" id="IPR000477">
    <property type="entry name" value="RT_dom"/>
</dbReference>
<keyword evidence="2" id="KW-0548">Nucleotidyltransferase</keyword>
<dbReference type="GO" id="GO:0003964">
    <property type="term" value="F:RNA-directed DNA polymerase activity"/>
    <property type="evidence" value="ECO:0007669"/>
    <property type="project" value="UniProtKB-KW"/>
</dbReference>
<keyword evidence="3" id="KW-1185">Reference proteome</keyword>
<dbReference type="EMBL" id="JAMDHA010000015">
    <property type="protein sequence ID" value="MDD1008341.1"/>
    <property type="molecule type" value="Genomic_DNA"/>
</dbReference>
<dbReference type="Proteomes" id="UP001148185">
    <property type="component" value="Unassembled WGS sequence"/>
</dbReference>
<gene>
    <name evidence="2" type="ORF">M5G27_12775</name>
</gene>